<organism evidence="1 2">
    <name type="scientific">Methylophaga nitratireducenticrescens</name>
    <dbReference type="NCBI Taxonomy" id="754476"/>
    <lineage>
        <taxon>Bacteria</taxon>
        <taxon>Pseudomonadati</taxon>
        <taxon>Pseudomonadota</taxon>
        <taxon>Gammaproteobacteria</taxon>
        <taxon>Thiotrichales</taxon>
        <taxon>Piscirickettsiaceae</taxon>
        <taxon>Methylophaga</taxon>
    </lineage>
</organism>
<dbReference type="AlphaFoldDB" id="I1XHY4"/>
<accession>I1XHY4</accession>
<dbReference type="Proteomes" id="UP000009144">
    <property type="component" value="Chromosome"/>
</dbReference>
<reference evidence="1 2" key="1">
    <citation type="journal article" date="2012" name="J. Bacteriol.">
        <title>Complete genome sequences of Methylophaga sp. strain JAM1 and Methylophaga sp. strain JAM7.</title>
        <authorList>
            <person name="Villeneuve C."/>
            <person name="Martineau C."/>
            <person name="Mauffrey F."/>
            <person name="Villemur R."/>
        </authorList>
    </citation>
    <scope>NUCLEOTIDE SEQUENCE [LARGE SCALE GENOMIC DNA]</scope>
    <source>
        <strain evidence="1 2">JAM1</strain>
    </source>
</reference>
<evidence type="ECO:0000313" key="2">
    <source>
        <dbReference type="Proteomes" id="UP000009144"/>
    </source>
</evidence>
<dbReference type="PATRIC" id="fig|754476.3.peg.1149"/>
<gene>
    <name evidence="1" type="ordered locus">Q7A_1165</name>
</gene>
<name>I1XHY4_METNJ</name>
<protein>
    <submittedName>
        <fullName evidence="1">Uncharacterized protein</fullName>
    </submittedName>
</protein>
<reference evidence="1 2" key="2">
    <citation type="journal article" date="2013" name="Int. J. Syst. Evol. Microbiol.">
        <title>Methylophaga nitratireducenticrescens sp. nov. and Methylophaga frappieri sp. nov., isolated from the biofilm of the methanol-fed denitrification system treating the seawater at the Montreal Biodome.</title>
        <authorList>
            <person name="Villeneuve C."/>
            <person name="Martineau C."/>
            <person name="Mauffrey F."/>
            <person name="Villemur R."/>
        </authorList>
    </citation>
    <scope>NUCLEOTIDE SEQUENCE [LARGE SCALE GENOMIC DNA]</scope>
    <source>
        <strain evidence="1 2">JAM1</strain>
    </source>
</reference>
<proteinExistence type="predicted"/>
<sequence>MKHQQIPTSQLVKSDDQWLSDLLTISVDKSVVNIVENR</sequence>
<keyword evidence="2" id="KW-1185">Reference proteome</keyword>
<evidence type="ECO:0000313" key="1">
    <source>
        <dbReference type="EMBL" id="AFI84003.1"/>
    </source>
</evidence>
<dbReference type="HOGENOM" id="CLU_3330018_0_0_6"/>
<dbReference type="EMBL" id="CP003390">
    <property type="protein sequence ID" value="AFI84003.1"/>
    <property type="molecule type" value="Genomic_DNA"/>
</dbReference>